<dbReference type="AlphaFoldDB" id="A0A5S3WM13"/>
<feature type="chain" id="PRO_5024401130" description="DUF3806 domain-containing protein" evidence="1">
    <location>
        <begin position="20"/>
        <end position="157"/>
    </location>
</feature>
<reference evidence="2 3" key="1">
    <citation type="submission" date="2018-01" db="EMBL/GenBank/DDBJ databases">
        <authorList>
            <person name="Paulsen S."/>
            <person name="Gram L.K."/>
        </authorList>
    </citation>
    <scope>NUCLEOTIDE SEQUENCE [LARGE SCALE GENOMIC DNA]</scope>
    <source>
        <strain evidence="2 3">S2676</strain>
    </source>
</reference>
<evidence type="ECO:0000313" key="3">
    <source>
        <dbReference type="Proteomes" id="UP000310249"/>
    </source>
</evidence>
<gene>
    <name evidence="2" type="ORF">CWB99_10490</name>
</gene>
<organism evidence="2 3">
    <name type="scientific">Pseudoalteromonas rubra</name>
    <dbReference type="NCBI Taxonomy" id="43658"/>
    <lineage>
        <taxon>Bacteria</taxon>
        <taxon>Pseudomonadati</taxon>
        <taxon>Pseudomonadota</taxon>
        <taxon>Gammaproteobacteria</taxon>
        <taxon>Alteromonadales</taxon>
        <taxon>Pseudoalteromonadaceae</taxon>
        <taxon>Pseudoalteromonas</taxon>
    </lineage>
</organism>
<protein>
    <recommendedName>
        <fullName evidence="4">DUF3806 domain-containing protein</fullName>
    </recommendedName>
</protein>
<name>A0A5S3WM13_9GAMM</name>
<sequence length="157" mass="17914">MSKILLLFILILPILGCQTSGVQSTSSVELVPEAMNSELEFKLKENAKLVVSSMSKLVDFEFDYSERSVKWLDGFINRNQDLTLVDTLGSYLGEALLRKYGGSWVIIEGVPALEIRPGFIMFPFSKVEKQIIYGEQESITEYFLMTEVMLERYEHRG</sequence>
<accession>A0A5S3WM13</accession>
<dbReference type="EMBL" id="PNCI01000020">
    <property type="protein sequence ID" value="TMP28859.1"/>
    <property type="molecule type" value="Genomic_DNA"/>
</dbReference>
<dbReference type="OrthoDB" id="7933343at2"/>
<feature type="signal peptide" evidence="1">
    <location>
        <begin position="1"/>
        <end position="19"/>
    </location>
</feature>
<evidence type="ECO:0008006" key="4">
    <source>
        <dbReference type="Google" id="ProtNLM"/>
    </source>
</evidence>
<dbReference type="Proteomes" id="UP000310249">
    <property type="component" value="Unassembled WGS sequence"/>
</dbReference>
<comment type="caution">
    <text evidence="2">The sequence shown here is derived from an EMBL/GenBank/DDBJ whole genome shotgun (WGS) entry which is preliminary data.</text>
</comment>
<dbReference type="RefSeq" id="WP_138553130.1">
    <property type="nucleotide sequence ID" value="NZ_PNCH01000057.1"/>
</dbReference>
<reference evidence="3" key="2">
    <citation type="submission" date="2019-06" db="EMBL/GenBank/DDBJ databases">
        <title>Co-occurence of chitin degradation, pigmentation and bioactivity in marine Pseudoalteromonas.</title>
        <authorList>
            <person name="Sonnenschein E.C."/>
            <person name="Bech P.K."/>
        </authorList>
    </citation>
    <scope>NUCLEOTIDE SEQUENCE [LARGE SCALE GENOMIC DNA]</scope>
    <source>
        <strain evidence="3">S2676</strain>
    </source>
</reference>
<evidence type="ECO:0000256" key="1">
    <source>
        <dbReference type="SAM" id="SignalP"/>
    </source>
</evidence>
<keyword evidence="1" id="KW-0732">Signal</keyword>
<proteinExistence type="predicted"/>
<evidence type="ECO:0000313" key="2">
    <source>
        <dbReference type="EMBL" id="TMP28859.1"/>
    </source>
</evidence>